<protein>
    <submittedName>
        <fullName evidence="1">Uncharacterized protein</fullName>
    </submittedName>
</protein>
<dbReference type="EMBL" id="HBIE01031651">
    <property type="protein sequence ID" value="CAE0314687.1"/>
    <property type="molecule type" value="Transcribed_RNA"/>
</dbReference>
<organism evidence="1">
    <name type="scientific">Favella ehrenbergii</name>
    <dbReference type="NCBI Taxonomy" id="182087"/>
    <lineage>
        <taxon>Eukaryota</taxon>
        <taxon>Sar</taxon>
        <taxon>Alveolata</taxon>
        <taxon>Ciliophora</taxon>
        <taxon>Intramacronucleata</taxon>
        <taxon>Spirotrichea</taxon>
        <taxon>Choreotrichia</taxon>
        <taxon>Tintinnida</taxon>
        <taxon>Xystonellidae</taxon>
        <taxon>Favella</taxon>
    </lineage>
</organism>
<sequence length="189" mass="20442">MLSHSELVRDCFVRCLRVIERIVLCHVTFSTQDFPEEDVSSLARSFGLGSLALDWLGSGKGALQAEGLARHLSRLCLLALHLELVRLGKVVINCALEGLAVDEHPAPLVAPFAEFVPRDEAVFIGVPASEETFVLLLGNVGELTNDALIGGQAANHLDQVRFFDTFSAGCVLAEDRPDLILLPLGENVL</sequence>
<gene>
    <name evidence="1" type="ORF">FEHR0123_LOCUS9613</name>
</gene>
<name>A0A7S3MS55_9SPIT</name>
<proteinExistence type="predicted"/>
<dbReference type="AlphaFoldDB" id="A0A7S3MS55"/>
<reference evidence="1" key="1">
    <citation type="submission" date="2021-01" db="EMBL/GenBank/DDBJ databases">
        <authorList>
            <person name="Corre E."/>
            <person name="Pelletier E."/>
            <person name="Niang G."/>
            <person name="Scheremetjew M."/>
            <person name="Finn R."/>
            <person name="Kale V."/>
            <person name="Holt S."/>
            <person name="Cochrane G."/>
            <person name="Meng A."/>
            <person name="Brown T."/>
            <person name="Cohen L."/>
        </authorList>
    </citation>
    <scope>NUCLEOTIDE SEQUENCE</scope>
    <source>
        <strain evidence="1">Fehren 1</strain>
    </source>
</reference>
<evidence type="ECO:0000313" key="1">
    <source>
        <dbReference type="EMBL" id="CAE0314687.1"/>
    </source>
</evidence>
<accession>A0A7S3MS55</accession>